<feature type="transmembrane region" description="Helical" evidence="2">
    <location>
        <begin position="55"/>
        <end position="78"/>
    </location>
</feature>
<dbReference type="Pfam" id="PF07690">
    <property type="entry name" value="MFS_1"/>
    <property type="match status" value="1"/>
</dbReference>
<feature type="domain" description="Major facilitator superfamily (MFS) profile" evidence="3">
    <location>
        <begin position="9"/>
        <end position="419"/>
    </location>
</feature>
<keyword evidence="2" id="KW-0812">Transmembrane</keyword>
<feature type="transmembrane region" description="Helical" evidence="2">
    <location>
        <begin position="110"/>
        <end position="132"/>
    </location>
</feature>
<dbReference type="InterPro" id="IPR011701">
    <property type="entry name" value="MFS"/>
</dbReference>
<sequence>MAIASRLKNFLPFYYGWVVVGASGTAVFARMAPNITTLTIFIFPLSQEFGWSRTLISGAVSAGALAALVLSPAIGWAIDRYGVRPVLVVSMLVLGLAMTSLAWATVPLTFYLAFAAARVVFHTPAPIGASTVASRWFIKKRGRAIGAIFLCGSIGGLVFTILTAQMIEHAGIKAAWLSLGIVVLAVSVAPSLFLVVERPEDIGLLPDNDQGSPPVRPESPEITGQSDDSWTVTEAMKTRSFWIMFLMGMAALGVSTGTNVHIGAYYRDQGLTLTSSASALALSWLVAAFSSITWGRVLERFEPRYAYSLIFLILGSSTFFLLTVESMGGAFVAAALIGLVSAGTNVVMSIMYANYYGRDSLGWIRGISETGVLMGQAAGPLLAGALFDSRGSYTFVFLLFGGIAFTCSLIVLLAKPPVRTAKPLKTGQESLV</sequence>
<accession>A0A381NUE5</accession>
<feature type="transmembrane region" description="Helical" evidence="2">
    <location>
        <begin position="241"/>
        <end position="266"/>
    </location>
</feature>
<dbReference type="SUPFAM" id="SSF103473">
    <property type="entry name" value="MFS general substrate transporter"/>
    <property type="match status" value="1"/>
</dbReference>
<feature type="transmembrane region" description="Helical" evidence="2">
    <location>
        <begin position="330"/>
        <end position="355"/>
    </location>
</feature>
<evidence type="ECO:0000256" key="2">
    <source>
        <dbReference type="SAM" id="Phobius"/>
    </source>
</evidence>
<proteinExistence type="predicted"/>
<reference evidence="4" key="1">
    <citation type="submission" date="2018-05" db="EMBL/GenBank/DDBJ databases">
        <authorList>
            <person name="Lanie J.A."/>
            <person name="Ng W.-L."/>
            <person name="Kazmierczak K.M."/>
            <person name="Andrzejewski T.M."/>
            <person name="Davidsen T.M."/>
            <person name="Wayne K.J."/>
            <person name="Tettelin H."/>
            <person name="Glass J.I."/>
            <person name="Rusch D."/>
            <person name="Podicherti R."/>
            <person name="Tsui H.-C.T."/>
            <person name="Winkler M.E."/>
        </authorList>
    </citation>
    <scope>NUCLEOTIDE SEQUENCE</scope>
</reference>
<feature type="transmembrane region" description="Helical" evidence="2">
    <location>
        <begin position="305"/>
        <end position="324"/>
    </location>
</feature>
<feature type="transmembrane region" description="Helical" evidence="2">
    <location>
        <begin position="393"/>
        <end position="414"/>
    </location>
</feature>
<feature type="transmembrane region" description="Helical" evidence="2">
    <location>
        <begin position="144"/>
        <end position="162"/>
    </location>
</feature>
<dbReference type="GO" id="GO:0022857">
    <property type="term" value="F:transmembrane transporter activity"/>
    <property type="evidence" value="ECO:0007669"/>
    <property type="project" value="InterPro"/>
</dbReference>
<feature type="transmembrane region" description="Helical" evidence="2">
    <location>
        <begin position="367"/>
        <end position="387"/>
    </location>
</feature>
<protein>
    <recommendedName>
        <fullName evidence="3">Major facilitator superfamily (MFS) profile domain-containing protein</fullName>
    </recommendedName>
</protein>
<gene>
    <name evidence="4" type="ORF">METZ01_LOCUS10743</name>
</gene>
<dbReference type="Gene3D" id="1.20.1250.20">
    <property type="entry name" value="MFS general substrate transporter like domains"/>
    <property type="match status" value="2"/>
</dbReference>
<feature type="transmembrane region" description="Helical" evidence="2">
    <location>
        <begin position="278"/>
        <end position="298"/>
    </location>
</feature>
<organism evidence="4">
    <name type="scientific">marine metagenome</name>
    <dbReference type="NCBI Taxonomy" id="408172"/>
    <lineage>
        <taxon>unclassified sequences</taxon>
        <taxon>metagenomes</taxon>
        <taxon>ecological metagenomes</taxon>
    </lineage>
</organism>
<dbReference type="PANTHER" id="PTHR11360">
    <property type="entry name" value="MONOCARBOXYLATE TRANSPORTER"/>
    <property type="match status" value="1"/>
</dbReference>
<dbReference type="EMBL" id="UINC01000586">
    <property type="protein sequence ID" value="SUZ57889.1"/>
    <property type="molecule type" value="Genomic_DNA"/>
</dbReference>
<feature type="transmembrane region" description="Helical" evidence="2">
    <location>
        <begin position="85"/>
        <end position="104"/>
    </location>
</feature>
<keyword evidence="2" id="KW-0472">Membrane</keyword>
<dbReference type="PROSITE" id="PS50850">
    <property type="entry name" value="MFS"/>
    <property type="match status" value="1"/>
</dbReference>
<dbReference type="PANTHER" id="PTHR11360:SF290">
    <property type="entry name" value="MONOCARBOXYLATE MFS PERMEASE"/>
    <property type="match status" value="1"/>
</dbReference>
<evidence type="ECO:0000259" key="3">
    <source>
        <dbReference type="PROSITE" id="PS50850"/>
    </source>
</evidence>
<evidence type="ECO:0000256" key="1">
    <source>
        <dbReference type="SAM" id="MobiDB-lite"/>
    </source>
</evidence>
<evidence type="ECO:0000313" key="4">
    <source>
        <dbReference type="EMBL" id="SUZ57889.1"/>
    </source>
</evidence>
<feature type="transmembrane region" description="Helical" evidence="2">
    <location>
        <begin position="174"/>
        <end position="196"/>
    </location>
</feature>
<dbReference type="AlphaFoldDB" id="A0A381NUE5"/>
<dbReference type="InterPro" id="IPR036259">
    <property type="entry name" value="MFS_trans_sf"/>
</dbReference>
<dbReference type="InterPro" id="IPR050327">
    <property type="entry name" value="Proton-linked_MCT"/>
</dbReference>
<name>A0A381NUE5_9ZZZZ</name>
<feature type="region of interest" description="Disordered" evidence="1">
    <location>
        <begin position="205"/>
        <end position="227"/>
    </location>
</feature>
<dbReference type="InterPro" id="IPR020846">
    <property type="entry name" value="MFS_dom"/>
</dbReference>
<keyword evidence="2" id="KW-1133">Transmembrane helix</keyword>
<feature type="transmembrane region" description="Helical" evidence="2">
    <location>
        <begin position="12"/>
        <end position="43"/>
    </location>
</feature>